<proteinExistence type="predicted"/>
<accession>A0A385DVF9</accession>
<evidence type="ECO:0008006" key="3">
    <source>
        <dbReference type="Google" id="ProtNLM"/>
    </source>
</evidence>
<dbReference type="EMBL" id="MH651172">
    <property type="protein sequence ID" value="AXQ63490.1"/>
    <property type="molecule type" value="Genomic_DNA"/>
</dbReference>
<evidence type="ECO:0000313" key="2">
    <source>
        <dbReference type="Proteomes" id="UP000262230"/>
    </source>
</evidence>
<dbReference type="Proteomes" id="UP000262230">
    <property type="component" value="Segment"/>
</dbReference>
<dbReference type="RefSeq" id="YP_009841020.1">
    <property type="nucleotide sequence ID" value="NC_048728.1"/>
</dbReference>
<protein>
    <recommendedName>
        <fullName evidence="3">Protein kinase domain-containing protein</fullName>
    </recommendedName>
</protein>
<organism evidence="1 2">
    <name type="scientific">Streptomyces phage Comrade</name>
    <dbReference type="NCBI Taxonomy" id="2301714"/>
    <lineage>
        <taxon>Viruses</taxon>
        <taxon>Duplodnaviria</taxon>
        <taxon>Heunggongvirae</taxon>
        <taxon>Uroviricota</taxon>
        <taxon>Caudoviricetes</taxon>
        <taxon>Stanwilliamsviridae</taxon>
        <taxon>Loccivirinae</taxon>
        <taxon>Gilsonvirus</taxon>
        <taxon>Gilsonvirus comrade</taxon>
    </lineage>
</organism>
<keyword evidence="2" id="KW-1185">Reference proteome</keyword>
<dbReference type="GeneID" id="55611231"/>
<sequence>MIGNASDARLIRDYVATRAIVQDEYERYGYGAFIGPVRPRMTTPEGWRKIGGGSFRSAWLSPEGVVYKVQHHYNGWGQSNGEEYANIVVILQRHKSHPLAFMPRSTYYTLDDNRGVMAMEFIKGEHPGWCNGCSGGYGHCTVNYEGKCINRILREIGEAYGLFDLHDENVIWLPEQRKFAVIDIGA</sequence>
<evidence type="ECO:0000313" key="1">
    <source>
        <dbReference type="EMBL" id="AXQ63490.1"/>
    </source>
</evidence>
<name>A0A385DVF9_9CAUD</name>
<dbReference type="KEGG" id="vg:55611231"/>
<gene>
    <name evidence="1" type="primary">259</name>
    <name evidence="1" type="ORF">SEA_COMRADE_259</name>
</gene>
<reference evidence="1 2" key="1">
    <citation type="submission" date="2018-07" db="EMBL/GenBank/DDBJ databases">
        <authorList>
            <person name="Khadka D."/>
            <person name="Jones J."/>
            <person name="Carrillo K."/>
            <person name="Beckwith M.D."/>
            <person name="Griffiths E.C."/>
            <person name="LeFan V.M."/>
            <person name="Nayek S."/>
            <person name="Layton S.R."/>
            <person name="Kim T."/>
            <person name="Hughes L."/>
            <person name="Garlena R.A."/>
            <person name="Russell D.A."/>
            <person name="Pope W.H."/>
            <person name="Jacobs-Sera D."/>
            <person name="Hatfull G.F."/>
        </authorList>
    </citation>
    <scope>NUCLEOTIDE SEQUENCE [LARGE SCALE GENOMIC DNA]</scope>
</reference>